<sequence>MTDLKVHSKRNCFFLDPEMMRRIQQETAVTARLDPGTNIIKIRSGAFNYRHGSGITGEPIVLLWIYGGKVMNKKTNVEVGATWSTLNGYDDALTLEVSEPATLCAFFFDTYLEDNDGEVLLSVVRI</sequence>
<keyword evidence="2" id="KW-1185">Reference proteome</keyword>
<proteinExistence type="predicted"/>
<dbReference type="Proteomes" id="UP001163152">
    <property type="component" value="Chromosome"/>
</dbReference>
<accession>A0A9E9C581</accession>
<reference evidence="1" key="1">
    <citation type="submission" date="2022-12" db="EMBL/GenBank/DDBJ databases">
        <title>Polyphasic identification of a Novel Hot-Spring Cyanobacterium Ocullathermofonsia sinensis gen nov. sp. nov. and Genomic Insights on its Adaptations to the Thermal Habitat.</title>
        <authorList>
            <person name="Daroch M."/>
            <person name="Tang J."/>
            <person name="Jiang Y."/>
        </authorList>
    </citation>
    <scope>NUCLEOTIDE SEQUENCE</scope>
    <source>
        <strain evidence="1">PKUAC-SCTA174</strain>
    </source>
</reference>
<organism evidence="1 2">
    <name type="scientific">Thermocoleostomius sinensis A174</name>
    <dbReference type="NCBI Taxonomy" id="2016057"/>
    <lineage>
        <taxon>Bacteria</taxon>
        <taxon>Bacillati</taxon>
        <taxon>Cyanobacteriota</taxon>
        <taxon>Cyanophyceae</taxon>
        <taxon>Oculatellales</taxon>
        <taxon>Oculatellaceae</taxon>
        <taxon>Thermocoleostomius</taxon>
    </lineage>
</organism>
<evidence type="ECO:0000313" key="2">
    <source>
        <dbReference type="Proteomes" id="UP001163152"/>
    </source>
</evidence>
<gene>
    <name evidence="1" type="ORF">OXH18_02260</name>
</gene>
<dbReference type="AlphaFoldDB" id="A0A9E9C581"/>
<dbReference type="EMBL" id="CP113797">
    <property type="protein sequence ID" value="WAL60841.1"/>
    <property type="molecule type" value="Genomic_DNA"/>
</dbReference>
<dbReference type="KEGG" id="tsin:OXH18_02260"/>
<evidence type="ECO:0000313" key="1">
    <source>
        <dbReference type="EMBL" id="WAL60841.1"/>
    </source>
</evidence>
<dbReference type="RefSeq" id="WP_268610797.1">
    <property type="nucleotide sequence ID" value="NZ_CP113797.1"/>
</dbReference>
<name>A0A9E9C581_9CYAN</name>
<protein>
    <submittedName>
        <fullName evidence="1">Uncharacterized protein</fullName>
    </submittedName>
</protein>